<dbReference type="Pfam" id="PF20469">
    <property type="entry name" value="OLD-like_TOPRIM"/>
    <property type="match status" value="1"/>
</dbReference>
<dbReference type="InterPro" id="IPR034139">
    <property type="entry name" value="TOPRIM_OLD"/>
</dbReference>
<dbReference type="SUPFAM" id="SSF52540">
    <property type="entry name" value="P-loop containing nucleoside triphosphate hydrolases"/>
    <property type="match status" value="1"/>
</dbReference>
<dbReference type="OrthoDB" id="308933at2"/>
<evidence type="ECO:0000259" key="2">
    <source>
        <dbReference type="Pfam" id="PF20469"/>
    </source>
</evidence>
<dbReference type="AlphaFoldDB" id="A0A845L5A8"/>
<comment type="caution">
    <text evidence="3">The sequence shown here is derived from an EMBL/GenBank/DDBJ whole genome shotgun (WGS) entry which is preliminary data.</text>
</comment>
<sequence length="608" mass="69118">MRLSRFTIRNFKAINELTLRIPKTEITRPGSADFLSLVGENNCSKSTVMEALRLALPATDLPKPSIDHFRNRNNLNGPIEIELEFDNLTQADCEEQGIRTHIHDGKYTIKKTWHTEGTNCNIYAYGVQYNITWPEPATNRNHFINAGDGWNELITSYEAEYGTITGRITNQTKDSIRDYAVRTQSPLVQQTIGWIPNPGGFNAHVDSVLPKVIFIPAIRETKEESEVSKNKSAARLIVETMFTNQLSDHPAIALYNEAGERVRQLFSGEERNAVIENVENKITEKLQRLINLRATLDFTPPDISSDLATKTFLEISDGNYQTKPEHQGHGAQRALILSLLELLAEEIGIPDQNGFRRSILILFEEPEIYLHPQMCRKMRDVLISVARRGTAQVICTTHSPVFLDLADRHDGIAIFKKTDQGIDIVQRSVDLFPGGNATSQRQRLRMMLDFNPAVNEVFFSKEVCLVEGDCEIAALEAIAKTLSQLGRIDYTRYLLRRREIVMVNCSGKWTIVAFQRVLNGFDIKYRVVHDVDDEGDAGANNEILSLLNLGENQRLLHNPNFEQQIFGEHWRKDKPWRATRKIQADTTVSQALISFFEFVIGKRIEELI</sequence>
<gene>
    <name evidence="3" type="ORF">GTO89_01970</name>
</gene>
<dbReference type="InterPro" id="IPR041685">
    <property type="entry name" value="AAA_GajA/Old/RecF-like"/>
</dbReference>
<dbReference type="PANTHER" id="PTHR43581">
    <property type="entry name" value="ATP/GTP PHOSPHATASE"/>
    <property type="match status" value="1"/>
</dbReference>
<protein>
    <submittedName>
        <fullName evidence="3">AAA family ATPase</fullName>
    </submittedName>
</protein>
<feature type="domain" description="Endonuclease GajA/Old nuclease/RecF-like AAA" evidence="1">
    <location>
        <begin position="1"/>
        <end position="402"/>
    </location>
</feature>
<organism evidence="3 4">
    <name type="scientific">Heliomicrobium gestii</name>
    <name type="common">Heliobacterium gestii</name>
    <dbReference type="NCBI Taxonomy" id="2699"/>
    <lineage>
        <taxon>Bacteria</taxon>
        <taxon>Bacillati</taxon>
        <taxon>Bacillota</taxon>
        <taxon>Clostridia</taxon>
        <taxon>Eubacteriales</taxon>
        <taxon>Heliobacteriaceae</taxon>
        <taxon>Heliomicrobium</taxon>
    </lineage>
</organism>
<dbReference type="PANTHER" id="PTHR43581:SF4">
    <property type="entry name" value="ATP_GTP PHOSPHATASE"/>
    <property type="match status" value="1"/>
</dbReference>
<proteinExistence type="predicted"/>
<evidence type="ECO:0000313" key="4">
    <source>
        <dbReference type="Proteomes" id="UP000471031"/>
    </source>
</evidence>
<feature type="domain" description="OLD protein-like TOPRIM" evidence="2">
    <location>
        <begin position="458"/>
        <end position="532"/>
    </location>
</feature>
<dbReference type="InterPro" id="IPR027417">
    <property type="entry name" value="P-loop_NTPase"/>
</dbReference>
<accession>A0A845L5A8</accession>
<dbReference type="Proteomes" id="UP000471031">
    <property type="component" value="Unassembled WGS sequence"/>
</dbReference>
<evidence type="ECO:0000259" key="1">
    <source>
        <dbReference type="Pfam" id="PF13175"/>
    </source>
</evidence>
<dbReference type="EMBL" id="WXEX01000001">
    <property type="protein sequence ID" value="MZP41797.1"/>
    <property type="molecule type" value="Genomic_DNA"/>
</dbReference>
<keyword evidence="4" id="KW-1185">Reference proteome</keyword>
<dbReference type="Pfam" id="PF13175">
    <property type="entry name" value="AAA_15"/>
    <property type="match status" value="1"/>
</dbReference>
<evidence type="ECO:0000313" key="3">
    <source>
        <dbReference type="EMBL" id="MZP41797.1"/>
    </source>
</evidence>
<dbReference type="InterPro" id="IPR051396">
    <property type="entry name" value="Bact_Antivir_Def_Nuclease"/>
</dbReference>
<dbReference type="RefSeq" id="WP_161260363.1">
    <property type="nucleotide sequence ID" value="NZ_JAFBDC010000001.1"/>
</dbReference>
<name>A0A845L5A8_HELGE</name>
<dbReference type="Gene3D" id="3.40.50.300">
    <property type="entry name" value="P-loop containing nucleotide triphosphate hydrolases"/>
    <property type="match status" value="1"/>
</dbReference>
<reference evidence="3 4" key="1">
    <citation type="submission" date="2020-01" db="EMBL/GenBank/DDBJ databases">
        <title>Whole genome sequence of Heliobacterium gestii DSM 11169.</title>
        <authorList>
            <person name="Kyndt J.A."/>
            <person name="Meyer T.E."/>
        </authorList>
    </citation>
    <scope>NUCLEOTIDE SEQUENCE [LARGE SCALE GENOMIC DNA]</scope>
    <source>
        <strain evidence="3 4">DSM 11169</strain>
    </source>
</reference>